<dbReference type="CDD" id="cd00200">
    <property type="entry name" value="WD40"/>
    <property type="match status" value="1"/>
</dbReference>
<dbReference type="Proteomes" id="UP000275385">
    <property type="component" value="Unassembled WGS sequence"/>
</dbReference>
<feature type="repeat" description="WD" evidence="5">
    <location>
        <begin position="367"/>
        <end position="409"/>
    </location>
</feature>
<dbReference type="PROSITE" id="PS50294">
    <property type="entry name" value="WD_REPEATS_REGION"/>
    <property type="match status" value="7"/>
</dbReference>
<keyword evidence="4" id="KW-0539">Nucleus</keyword>
<dbReference type="InterPro" id="IPR015943">
    <property type="entry name" value="WD40/YVTN_repeat-like_dom_sf"/>
</dbReference>
<comment type="caution">
    <text evidence="6">The sequence shown here is derived from an EMBL/GenBank/DDBJ whole genome shotgun (WGS) entry which is preliminary data.</text>
</comment>
<dbReference type="Gene3D" id="2.130.10.10">
    <property type="entry name" value="YVTN repeat-like/Quinoprotein amine dehydrogenase"/>
    <property type="match status" value="1"/>
</dbReference>
<feature type="repeat" description="WD" evidence="5">
    <location>
        <begin position="410"/>
        <end position="451"/>
    </location>
</feature>
<dbReference type="PROSITE" id="PS00678">
    <property type="entry name" value="WD_REPEATS_1"/>
    <property type="match status" value="1"/>
</dbReference>
<dbReference type="InterPro" id="IPR020472">
    <property type="entry name" value="WD40_PAC1"/>
</dbReference>
<name>A0A420YBU6_9PEZI</name>
<accession>A0A420YBU6</accession>
<dbReference type="Pfam" id="PF00400">
    <property type="entry name" value="WD40"/>
    <property type="match status" value="7"/>
</dbReference>
<evidence type="ECO:0000256" key="3">
    <source>
        <dbReference type="ARBA" id="ARBA00022737"/>
    </source>
</evidence>
<dbReference type="InterPro" id="IPR001680">
    <property type="entry name" value="WD40_rpt"/>
</dbReference>
<dbReference type="PROSITE" id="PS50082">
    <property type="entry name" value="WD_REPEATS_2"/>
    <property type="match status" value="7"/>
</dbReference>
<evidence type="ECO:0000313" key="6">
    <source>
        <dbReference type="EMBL" id="RKU45334.1"/>
    </source>
</evidence>
<dbReference type="AlphaFoldDB" id="A0A420YBU6"/>
<feature type="repeat" description="WD" evidence="5">
    <location>
        <begin position="629"/>
        <end position="670"/>
    </location>
</feature>
<evidence type="ECO:0000256" key="2">
    <source>
        <dbReference type="ARBA" id="ARBA00022574"/>
    </source>
</evidence>
<dbReference type="SMART" id="SM00320">
    <property type="entry name" value="WD40"/>
    <property type="match status" value="8"/>
</dbReference>
<feature type="repeat" description="WD" evidence="5">
    <location>
        <begin position="452"/>
        <end position="499"/>
    </location>
</feature>
<dbReference type="OrthoDB" id="10267436at2759"/>
<dbReference type="PRINTS" id="PR00320">
    <property type="entry name" value="GPROTEINBRPT"/>
</dbReference>
<proteinExistence type="predicted"/>
<dbReference type="InterPro" id="IPR011047">
    <property type="entry name" value="Quinoprotein_ADH-like_sf"/>
</dbReference>
<gene>
    <name evidence="6" type="ORF">DL546_007732</name>
</gene>
<dbReference type="PANTHER" id="PTHR19848:SF0">
    <property type="entry name" value="NOTCHLESS PROTEIN HOMOLOG 1"/>
    <property type="match status" value="1"/>
</dbReference>
<evidence type="ECO:0000256" key="4">
    <source>
        <dbReference type="ARBA" id="ARBA00023242"/>
    </source>
</evidence>
<dbReference type="STRING" id="177199.A0A420YBU6"/>
<dbReference type="PANTHER" id="PTHR19848">
    <property type="entry name" value="WD40 REPEAT PROTEIN"/>
    <property type="match status" value="1"/>
</dbReference>
<protein>
    <submittedName>
        <fullName evidence="6">Uncharacterized protein</fullName>
    </submittedName>
</protein>
<keyword evidence="3" id="KW-0677">Repeat</keyword>
<reference evidence="6 7" key="1">
    <citation type="submission" date="2018-08" db="EMBL/GenBank/DDBJ databases">
        <title>Draft genome of the lignicolous fungus Coniochaeta pulveracea.</title>
        <authorList>
            <person name="Borstlap C.J."/>
            <person name="De Witt R.N."/>
            <person name="Botha A."/>
            <person name="Volschenk H."/>
        </authorList>
    </citation>
    <scope>NUCLEOTIDE SEQUENCE [LARGE SCALE GENOMIC DNA]</scope>
    <source>
        <strain evidence="6 7">CAB683</strain>
    </source>
</reference>
<feature type="repeat" description="WD" evidence="5">
    <location>
        <begin position="713"/>
        <end position="746"/>
    </location>
</feature>
<organism evidence="6 7">
    <name type="scientific">Coniochaeta pulveracea</name>
    <dbReference type="NCBI Taxonomy" id="177199"/>
    <lineage>
        <taxon>Eukaryota</taxon>
        <taxon>Fungi</taxon>
        <taxon>Dikarya</taxon>
        <taxon>Ascomycota</taxon>
        <taxon>Pezizomycotina</taxon>
        <taxon>Sordariomycetes</taxon>
        <taxon>Sordariomycetidae</taxon>
        <taxon>Coniochaetales</taxon>
        <taxon>Coniochaetaceae</taxon>
        <taxon>Coniochaeta</taxon>
    </lineage>
</organism>
<dbReference type="InterPro" id="IPR019775">
    <property type="entry name" value="WD40_repeat_CS"/>
</dbReference>
<dbReference type="EMBL" id="QVQW01000022">
    <property type="protein sequence ID" value="RKU45334.1"/>
    <property type="molecule type" value="Genomic_DNA"/>
</dbReference>
<dbReference type="GO" id="GO:0005730">
    <property type="term" value="C:nucleolus"/>
    <property type="evidence" value="ECO:0007669"/>
    <property type="project" value="UniProtKB-SubCell"/>
</dbReference>
<evidence type="ECO:0000256" key="5">
    <source>
        <dbReference type="PROSITE-ProRule" id="PRU00221"/>
    </source>
</evidence>
<feature type="repeat" description="WD" evidence="5">
    <location>
        <begin position="671"/>
        <end position="712"/>
    </location>
</feature>
<evidence type="ECO:0000256" key="1">
    <source>
        <dbReference type="ARBA" id="ARBA00004604"/>
    </source>
</evidence>
<feature type="repeat" description="WD" evidence="5">
    <location>
        <begin position="500"/>
        <end position="545"/>
    </location>
</feature>
<dbReference type="GO" id="GO:0000027">
    <property type="term" value="P:ribosomal large subunit assembly"/>
    <property type="evidence" value="ECO:0007669"/>
    <property type="project" value="TreeGrafter"/>
</dbReference>
<keyword evidence="7" id="KW-1185">Reference proteome</keyword>
<evidence type="ECO:0000313" key="7">
    <source>
        <dbReference type="Proteomes" id="UP000275385"/>
    </source>
</evidence>
<sequence>MPVPALLATAAACGSLVTTIKSGWELSRMIRQKLDAKQADEVSDRVYRQLRRALHSGRLTEKEYNYWYKKFLVANAQKNVWALRRICGHFQMLNGHLPSAKGIRYRGSSKEQRSSNRVGHMHVQVDDERNRALHLEQPHRSVVGVSDALKKHQHLDVPSTPSSIEPLPLNDVRGEIGIVLDRQIFLVEAPPPGAAYLPFGGPYNLVASLAEHSKMATVLPPPSKRQRREDLEKTQVQQDVTAVSAADLGPFKARFVDADGNQMTNVVEIPLADATERNVSLLLNTLLGRDREDHTPYRFRIHVASPQTADGKQTTSILDFYPTNPSALLPLLASHGITSPFETTLTLSAEPQSIFRVQAVTRLAHRIPGHGQPILCASFSPASPSRLATGSGDNTARIWDPDTGTPHRTLTGHTGWVLGVAWAPDGSRLATCSMDKTVRIWEPETGKLSAELKGHSKRVQSLAWEPYHLWRDGTPRLASASADGSVRIWVVNTGRTEHVLGGHKGNVSCVRWGAGGKNGTGLIYTASHDKTIKVWDAMQGTLVTTLSGHAHWVNHLALSTDHVLRTAYFEYGKDIPATEEGKRALAKERFEKAARIQGKVVERLVSASDDFTMYLWDPMNEGNKPVARMNGHQKQVNHVTFSPDGSLIASAAWDNHTKLWNARDGKFINTLRGHVAPVYQCSFSADSRLLVTASKDTTLKCWNVRTGKLANDLPGHEDEVYAVDWSPDGKMVGSGGKDKAVRLWRN</sequence>
<keyword evidence="2 5" id="KW-0853">WD repeat</keyword>
<dbReference type="SUPFAM" id="SSF50998">
    <property type="entry name" value="Quinoprotein alcohol dehydrogenase-like"/>
    <property type="match status" value="1"/>
</dbReference>
<comment type="subcellular location">
    <subcellularLocation>
        <location evidence="1">Nucleus</location>
        <location evidence="1">Nucleolus</location>
    </subcellularLocation>
</comment>